<dbReference type="EMBL" id="HBIM01014637">
    <property type="protein sequence ID" value="CAE0414426.1"/>
    <property type="molecule type" value="Transcribed_RNA"/>
</dbReference>
<evidence type="ECO:0000313" key="2">
    <source>
        <dbReference type="EMBL" id="CAE0414426.1"/>
    </source>
</evidence>
<evidence type="ECO:0000256" key="1">
    <source>
        <dbReference type="SAM" id="MobiDB-lite"/>
    </source>
</evidence>
<gene>
    <name evidence="2" type="ORF">ACOF00016_LOCUS11669</name>
</gene>
<sequence>MQVSSEEMLAIEPHHGSHTIDDYSYDCRGSEQAYVVWYKMDKEGLKRAFTTFSAPSSSQEEGMDLLCTANTGATVAGLTKVAACAFKMDDVKVFPSKESILVPYALS</sequence>
<protein>
    <submittedName>
        <fullName evidence="2">Uncharacterized protein</fullName>
    </submittedName>
</protein>
<dbReference type="AlphaFoldDB" id="A0A7S3P9N0"/>
<proteinExistence type="predicted"/>
<reference evidence="2" key="1">
    <citation type="submission" date="2021-01" db="EMBL/GenBank/DDBJ databases">
        <authorList>
            <person name="Corre E."/>
            <person name="Pelletier E."/>
            <person name="Niang G."/>
            <person name="Scheremetjew M."/>
            <person name="Finn R."/>
            <person name="Kale V."/>
            <person name="Holt S."/>
            <person name="Cochrane G."/>
            <person name="Meng A."/>
            <person name="Brown T."/>
            <person name="Cohen L."/>
        </authorList>
    </citation>
    <scope>NUCLEOTIDE SEQUENCE</scope>
    <source>
        <strain evidence="2">CCMP127</strain>
    </source>
</reference>
<accession>A0A7S3P9N0</accession>
<feature type="region of interest" description="Disordered" evidence="1">
    <location>
        <begin position="1"/>
        <end position="21"/>
    </location>
</feature>
<organism evidence="2">
    <name type="scientific">Amphora coffeiformis</name>
    <dbReference type="NCBI Taxonomy" id="265554"/>
    <lineage>
        <taxon>Eukaryota</taxon>
        <taxon>Sar</taxon>
        <taxon>Stramenopiles</taxon>
        <taxon>Ochrophyta</taxon>
        <taxon>Bacillariophyta</taxon>
        <taxon>Bacillariophyceae</taxon>
        <taxon>Bacillariophycidae</taxon>
        <taxon>Thalassiophysales</taxon>
        <taxon>Catenulaceae</taxon>
        <taxon>Amphora</taxon>
    </lineage>
</organism>
<name>A0A7S3P9N0_9STRA</name>
<feature type="compositionally biased region" description="Basic and acidic residues" evidence="1">
    <location>
        <begin position="12"/>
        <end position="21"/>
    </location>
</feature>